<dbReference type="PANTHER" id="PTHR12714">
    <property type="entry name" value="PROTEIN-S ISOPRENYLCYSTEINE O-METHYLTRANSFERASE"/>
    <property type="match status" value="1"/>
</dbReference>
<dbReference type="GO" id="GO:0004671">
    <property type="term" value="F:protein C-terminal S-isoprenylcysteine carboxyl O-methyltransferase activity"/>
    <property type="evidence" value="ECO:0007669"/>
    <property type="project" value="UniProtKB-EC"/>
</dbReference>
<keyword evidence="6 10" id="KW-0949">S-adenosyl-L-methionine</keyword>
<evidence type="ECO:0000256" key="4">
    <source>
        <dbReference type="ARBA" id="ARBA00022603"/>
    </source>
</evidence>
<feature type="transmembrane region" description="Helical" evidence="10">
    <location>
        <begin position="58"/>
        <end position="77"/>
    </location>
</feature>
<sequence length="288" mass="32597">MSNSDRDSAHASNISWPLERTENQQNGGPQTSTLALPSLDPSFTVGGPKALSSISSRAFFLGVTFGIMSIIAVELAYFGTPFWRAPCFIAILSIFHFLEFYTTARYNPADAKLSSFLLSSNGSAYNIAHTSALIEFSTRQWLLSNQRLPLMKMPFQLPTFVPPLPPKWYLVLGFMLVVIGQGVRTAAMVEAGKSFNHIVQSRKRDDHVLVKSGIYRILRHPSYFGFFWWGLGTQILLGNHICFLAYTAILWKFFASRIMKEEKFLVKFFGQDYVQYREHTPVLIPFIS</sequence>
<evidence type="ECO:0000256" key="6">
    <source>
        <dbReference type="ARBA" id="ARBA00022691"/>
    </source>
</evidence>
<evidence type="ECO:0000256" key="7">
    <source>
        <dbReference type="ARBA" id="ARBA00022692"/>
    </source>
</evidence>
<evidence type="ECO:0000256" key="10">
    <source>
        <dbReference type="RuleBase" id="RU362022"/>
    </source>
</evidence>
<keyword evidence="8 10" id="KW-1133">Transmembrane helix</keyword>
<dbReference type="Gene3D" id="1.20.120.1630">
    <property type="match status" value="1"/>
</dbReference>
<dbReference type="OrthoDB" id="422086at2759"/>
<keyword evidence="4 10" id="KW-0489">Methyltransferase</keyword>
<organism evidence="12 13">
    <name type="scientific">Endocarpon pusillum</name>
    <dbReference type="NCBI Taxonomy" id="364733"/>
    <lineage>
        <taxon>Eukaryota</taxon>
        <taxon>Fungi</taxon>
        <taxon>Dikarya</taxon>
        <taxon>Ascomycota</taxon>
        <taxon>Pezizomycotina</taxon>
        <taxon>Eurotiomycetes</taxon>
        <taxon>Chaetothyriomycetidae</taxon>
        <taxon>Verrucariales</taxon>
        <taxon>Verrucariaceae</taxon>
        <taxon>Endocarpon</taxon>
    </lineage>
</organism>
<evidence type="ECO:0000256" key="9">
    <source>
        <dbReference type="ARBA" id="ARBA00023136"/>
    </source>
</evidence>
<evidence type="ECO:0000256" key="5">
    <source>
        <dbReference type="ARBA" id="ARBA00022679"/>
    </source>
</evidence>
<evidence type="ECO:0000256" key="8">
    <source>
        <dbReference type="ARBA" id="ARBA00022989"/>
    </source>
</evidence>
<evidence type="ECO:0000313" key="12">
    <source>
        <dbReference type="EMBL" id="KAF7505207.1"/>
    </source>
</evidence>
<comment type="similarity">
    <text evidence="2 10">Belongs to the class VI-like SAM-binding methyltransferase superfamily. Isoprenylcysteine carboxyl methyltransferase family.</text>
</comment>
<feature type="transmembrane region" description="Helical" evidence="10">
    <location>
        <begin position="168"/>
        <end position="187"/>
    </location>
</feature>
<comment type="subcellular location">
    <subcellularLocation>
        <location evidence="10">Endoplasmic reticulum membrane</location>
        <topology evidence="10">Multi-pass membrane protein</topology>
    </subcellularLocation>
    <subcellularLocation>
        <location evidence="1">Membrane</location>
        <topology evidence="1">Multi-pass membrane protein</topology>
    </subcellularLocation>
</comment>
<keyword evidence="7 10" id="KW-0812">Transmembrane</keyword>
<dbReference type="InterPro" id="IPR025770">
    <property type="entry name" value="PPMT_MeTrfase"/>
</dbReference>
<keyword evidence="9 10" id="KW-0472">Membrane</keyword>
<evidence type="ECO:0000256" key="11">
    <source>
        <dbReference type="SAM" id="MobiDB-lite"/>
    </source>
</evidence>
<feature type="compositionally biased region" description="Polar residues" evidence="11">
    <location>
        <begin position="23"/>
        <end position="32"/>
    </location>
</feature>
<evidence type="ECO:0000256" key="2">
    <source>
        <dbReference type="ARBA" id="ARBA00009140"/>
    </source>
</evidence>
<dbReference type="PANTHER" id="PTHR12714:SF9">
    <property type="entry name" value="PROTEIN-S-ISOPRENYLCYSTEINE O-METHYLTRANSFERASE"/>
    <property type="match status" value="1"/>
</dbReference>
<keyword evidence="5" id="KW-0808">Transferase</keyword>
<dbReference type="AlphaFoldDB" id="A0A8H7ADR3"/>
<dbReference type="Pfam" id="PF04140">
    <property type="entry name" value="ICMT"/>
    <property type="match status" value="1"/>
</dbReference>
<comment type="catalytic activity">
    <reaction evidence="10">
        <text>[protein]-C-terminal S-[(2E,6E)-farnesyl]-L-cysteine + S-adenosyl-L-methionine = [protein]-C-terminal S-[(2E,6E)-farnesyl]-L-cysteine methyl ester + S-adenosyl-L-homocysteine</text>
        <dbReference type="Rhea" id="RHEA:21672"/>
        <dbReference type="Rhea" id="RHEA-COMP:12125"/>
        <dbReference type="Rhea" id="RHEA-COMP:12126"/>
        <dbReference type="ChEBI" id="CHEBI:57856"/>
        <dbReference type="ChEBI" id="CHEBI:59789"/>
        <dbReference type="ChEBI" id="CHEBI:90510"/>
        <dbReference type="ChEBI" id="CHEBI:90511"/>
        <dbReference type="EC" id="2.1.1.100"/>
    </reaction>
</comment>
<proteinExistence type="inferred from homology"/>
<evidence type="ECO:0000313" key="13">
    <source>
        <dbReference type="Proteomes" id="UP000606974"/>
    </source>
</evidence>
<name>A0A8H7ADR3_9EURO</name>
<dbReference type="InterPro" id="IPR007269">
    <property type="entry name" value="ICMT_MeTrfase"/>
</dbReference>
<gene>
    <name evidence="12" type="ORF">GJ744_001136</name>
</gene>
<keyword evidence="10" id="KW-0256">Endoplasmic reticulum</keyword>
<dbReference type="GO" id="GO:0005789">
    <property type="term" value="C:endoplasmic reticulum membrane"/>
    <property type="evidence" value="ECO:0007669"/>
    <property type="project" value="UniProtKB-SubCell"/>
</dbReference>
<evidence type="ECO:0000256" key="3">
    <source>
        <dbReference type="ARBA" id="ARBA00012151"/>
    </source>
</evidence>
<protein>
    <recommendedName>
        <fullName evidence="3 10">Protein-S-isoprenylcysteine O-methyltransferase</fullName>
        <ecNumber evidence="3 10">2.1.1.100</ecNumber>
    </recommendedName>
</protein>
<dbReference type="PROSITE" id="PS51564">
    <property type="entry name" value="SAM_ICMT"/>
    <property type="match status" value="1"/>
</dbReference>
<dbReference type="EMBL" id="JAACFV010000115">
    <property type="protein sequence ID" value="KAF7505207.1"/>
    <property type="molecule type" value="Genomic_DNA"/>
</dbReference>
<keyword evidence="13" id="KW-1185">Reference proteome</keyword>
<feature type="transmembrane region" description="Helical" evidence="10">
    <location>
        <begin position="83"/>
        <end position="101"/>
    </location>
</feature>
<evidence type="ECO:0000256" key="1">
    <source>
        <dbReference type="ARBA" id="ARBA00004141"/>
    </source>
</evidence>
<feature type="region of interest" description="Disordered" evidence="11">
    <location>
        <begin position="1"/>
        <end position="32"/>
    </location>
</feature>
<dbReference type="GO" id="GO:0032259">
    <property type="term" value="P:methylation"/>
    <property type="evidence" value="ECO:0007669"/>
    <property type="project" value="UniProtKB-KW"/>
</dbReference>
<feature type="transmembrane region" description="Helical" evidence="10">
    <location>
        <begin position="235"/>
        <end position="254"/>
    </location>
</feature>
<reference evidence="12" key="1">
    <citation type="submission" date="2020-02" db="EMBL/GenBank/DDBJ databases">
        <authorList>
            <person name="Palmer J.M."/>
        </authorList>
    </citation>
    <scope>NUCLEOTIDE SEQUENCE</scope>
    <source>
        <strain evidence="12">EPUS1.4</strain>
        <tissue evidence="12">Thallus</tissue>
    </source>
</reference>
<dbReference type="EC" id="2.1.1.100" evidence="3 10"/>
<accession>A0A8H7ADR3</accession>
<dbReference type="Proteomes" id="UP000606974">
    <property type="component" value="Unassembled WGS sequence"/>
</dbReference>
<comment type="caution">
    <text evidence="12">The sequence shown here is derived from an EMBL/GenBank/DDBJ whole genome shotgun (WGS) entry which is preliminary data.</text>
</comment>